<comment type="caution">
    <text evidence="2">The sequence shown here is derived from an EMBL/GenBank/DDBJ whole genome shotgun (WGS) entry which is preliminary data.</text>
</comment>
<evidence type="ECO:0000313" key="3">
    <source>
        <dbReference type="Proteomes" id="UP000603904"/>
    </source>
</evidence>
<organism evidence="2 3">
    <name type="scientific">Microbispora corallina</name>
    <dbReference type="NCBI Taxonomy" id="83302"/>
    <lineage>
        <taxon>Bacteria</taxon>
        <taxon>Bacillati</taxon>
        <taxon>Actinomycetota</taxon>
        <taxon>Actinomycetes</taxon>
        <taxon>Streptosporangiales</taxon>
        <taxon>Streptosporangiaceae</taxon>
        <taxon>Microbispora</taxon>
    </lineage>
</organism>
<name>A0ABQ4G668_9ACTN</name>
<dbReference type="InterPro" id="IPR029058">
    <property type="entry name" value="AB_hydrolase_fold"/>
</dbReference>
<dbReference type="Proteomes" id="UP000603904">
    <property type="component" value="Unassembled WGS sequence"/>
</dbReference>
<dbReference type="GO" id="GO:0016787">
    <property type="term" value="F:hydrolase activity"/>
    <property type="evidence" value="ECO:0007669"/>
    <property type="project" value="UniProtKB-KW"/>
</dbReference>
<reference evidence="2 3" key="1">
    <citation type="submission" date="2021-01" db="EMBL/GenBank/DDBJ databases">
        <title>Whole genome shotgun sequence of Microbispora corallina NBRC 16416.</title>
        <authorList>
            <person name="Komaki H."/>
            <person name="Tamura T."/>
        </authorList>
    </citation>
    <scope>NUCLEOTIDE SEQUENCE [LARGE SCALE GENOMIC DNA]</scope>
    <source>
        <strain evidence="2 3">NBRC 16416</strain>
    </source>
</reference>
<feature type="domain" description="AB hydrolase-1" evidence="1">
    <location>
        <begin position="58"/>
        <end position="275"/>
    </location>
</feature>
<protein>
    <submittedName>
        <fullName evidence="2">Alpha/beta hydrolase</fullName>
    </submittedName>
</protein>
<dbReference type="PANTHER" id="PTHR43194">
    <property type="entry name" value="HYDROLASE ALPHA/BETA FOLD FAMILY"/>
    <property type="match status" value="1"/>
</dbReference>
<accession>A0ABQ4G668</accession>
<sequence length="307" mass="32821">MTSKQAVAENEFTDLTAIADDLGLSRVDAPAVQRRWVNVITGGHVSGVSWGTGSAQAVLLHDARRSARAWDALALALDIPTLALDLPGHGRSNWRKDGVYTPRKLAPAVAEAIKSFAPSAKVIAGTGLGALTAIALNARHPDLVHGLVLIDTLPGTLPGRPAEGPTRFASREQALAWLRETSPWAPPEVTAADVRHETTQESDGSWTWRHHLGNLPAEDSDGLDDETLWDLLAAVAARGVPIVVVRPGTGSRLKEASLGELRRRVVTARVVTLAESTGVVESDQSLRLAELIHDVLSTFDRFQGRLA</sequence>
<dbReference type="EMBL" id="BOOC01000031">
    <property type="protein sequence ID" value="GIH42571.1"/>
    <property type="molecule type" value="Genomic_DNA"/>
</dbReference>
<dbReference type="InterPro" id="IPR000073">
    <property type="entry name" value="AB_hydrolase_1"/>
</dbReference>
<dbReference type="InterPro" id="IPR050228">
    <property type="entry name" value="Carboxylesterase_BioH"/>
</dbReference>
<dbReference type="Pfam" id="PF12697">
    <property type="entry name" value="Abhydrolase_6"/>
    <property type="match status" value="1"/>
</dbReference>
<dbReference type="SUPFAM" id="SSF53474">
    <property type="entry name" value="alpha/beta-Hydrolases"/>
    <property type="match status" value="1"/>
</dbReference>
<dbReference type="Gene3D" id="3.40.50.1820">
    <property type="entry name" value="alpha/beta hydrolase"/>
    <property type="match status" value="1"/>
</dbReference>
<dbReference type="RefSeq" id="WP_204059763.1">
    <property type="nucleotide sequence ID" value="NZ_BAAAGP010000006.1"/>
</dbReference>
<keyword evidence="3" id="KW-1185">Reference proteome</keyword>
<evidence type="ECO:0000259" key="1">
    <source>
        <dbReference type="Pfam" id="PF12697"/>
    </source>
</evidence>
<proteinExistence type="predicted"/>
<gene>
    <name evidence="2" type="ORF">Mco01_55710</name>
</gene>
<evidence type="ECO:0000313" key="2">
    <source>
        <dbReference type="EMBL" id="GIH42571.1"/>
    </source>
</evidence>
<keyword evidence="2" id="KW-0378">Hydrolase</keyword>
<dbReference type="PANTHER" id="PTHR43194:SF2">
    <property type="entry name" value="PEROXISOMAL MEMBRANE PROTEIN LPX1"/>
    <property type="match status" value="1"/>
</dbReference>